<evidence type="ECO:0000256" key="1">
    <source>
        <dbReference type="SAM" id="Phobius"/>
    </source>
</evidence>
<feature type="signal peptide" evidence="2">
    <location>
        <begin position="1"/>
        <end position="25"/>
    </location>
</feature>
<dbReference type="EMBL" id="MHHZ01000005">
    <property type="protein sequence ID" value="OGY42313.1"/>
    <property type="molecule type" value="Genomic_DNA"/>
</dbReference>
<organism evidence="3 4">
    <name type="scientific">Candidatus Buchananbacteria bacterium RBG_13_36_9</name>
    <dbReference type="NCBI Taxonomy" id="1797530"/>
    <lineage>
        <taxon>Bacteria</taxon>
        <taxon>Candidatus Buchananiibacteriota</taxon>
    </lineage>
</organism>
<name>A0A1G1XQD0_9BACT</name>
<keyword evidence="1" id="KW-0812">Transmembrane</keyword>
<keyword evidence="1" id="KW-1133">Transmembrane helix</keyword>
<evidence type="ECO:0000256" key="2">
    <source>
        <dbReference type="SAM" id="SignalP"/>
    </source>
</evidence>
<keyword evidence="1" id="KW-0472">Membrane</keyword>
<evidence type="ECO:0000313" key="3">
    <source>
        <dbReference type="EMBL" id="OGY42313.1"/>
    </source>
</evidence>
<dbReference type="Proteomes" id="UP000176498">
    <property type="component" value="Unassembled WGS sequence"/>
</dbReference>
<evidence type="ECO:0008006" key="5">
    <source>
        <dbReference type="Google" id="ProtNLM"/>
    </source>
</evidence>
<proteinExistence type="predicted"/>
<feature type="transmembrane region" description="Helical" evidence="1">
    <location>
        <begin position="694"/>
        <end position="711"/>
    </location>
</feature>
<evidence type="ECO:0000313" key="4">
    <source>
        <dbReference type="Proteomes" id="UP000176498"/>
    </source>
</evidence>
<dbReference type="AlphaFoldDB" id="A0A1G1XQD0"/>
<feature type="chain" id="PRO_5009581359" description="Cohesin domain-containing protein" evidence="2">
    <location>
        <begin position="26"/>
        <end position="739"/>
    </location>
</feature>
<comment type="caution">
    <text evidence="3">The sequence shown here is derived from an EMBL/GenBank/DDBJ whole genome shotgun (WGS) entry which is preliminary data.</text>
</comment>
<sequence length="739" mass="81128">MPKIVKFSLVILIISLILPIFPAQAAGDAVFKLSSVKTDYYIGDTVYIDIMVEPNGADLNTIRAIMDYSGGNIIDINDFNLGTAWPNLSPGKELNNTTDHINVGGFILVDSVNTNAKFGTLIFKASTIGSSIISFTNNSHLIDINQVDQINLGGCQNITINVIGAAPPPSPPPPINQAPVFQPVGNKAINLGDSLTFHVQATDPEGDLITLTWNIPQGAVFNNVINNGGIVSGDFSWTPINQGVFNAIFTAVDVNGNSTTLTVAIGVSVLPPPINHPPIFEPVTEKTINAGESLTFNVSATDLDGDTVTLSLEPLETAALSSITSGATATSRFNWIPQNFGIYYAVFKATDNILNPLTSILTVRITVFGGACPPCGGGACPICQCEKIEGGKITEKSSPVINSPTHPNQDTWYANNQPQFVWQPYQEAENYIFNLDQNPLTELDYGYLSSQEKMFSFNNISDGFWYFHLRAKYAEGYTQVTHYQIKIDTAPPEFFKPTIEGNNLVFSALDKGSGVAYYEMKIDGGNWQKVTSPLNLDEISGQGSRLTLRAVDNAGNAIEAYVDLQKKEVLAAEEQKKYIVEEFVKIIEPPLIDSVSFEQIRGKLAVEEYLVITGQAAPNSTITVHLSTEPETIFNAQADGNGNWLAKLKKELAAQKYSLYAIASLNGLNSQPSERVYFTLLEKFIPSKTFYIPWWYWIPIIILIGLVIYLWRKDKRLGNALEKLKKIYAKSKKQNNHKR</sequence>
<dbReference type="Pfam" id="PF05345">
    <property type="entry name" value="He_PIG"/>
    <property type="match status" value="1"/>
</dbReference>
<dbReference type="Gene3D" id="2.60.40.10">
    <property type="entry name" value="Immunoglobulins"/>
    <property type="match status" value="3"/>
</dbReference>
<accession>A0A1G1XQD0</accession>
<protein>
    <recommendedName>
        <fullName evidence="5">Cohesin domain-containing protein</fullName>
    </recommendedName>
</protein>
<dbReference type="InterPro" id="IPR013783">
    <property type="entry name" value="Ig-like_fold"/>
</dbReference>
<gene>
    <name evidence="3" type="ORF">A2Y82_04975</name>
</gene>
<keyword evidence="2" id="KW-0732">Signal</keyword>
<reference evidence="3 4" key="1">
    <citation type="journal article" date="2016" name="Nat. Commun.">
        <title>Thousands of microbial genomes shed light on interconnected biogeochemical processes in an aquifer system.</title>
        <authorList>
            <person name="Anantharaman K."/>
            <person name="Brown C.T."/>
            <person name="Hug L.A."/>
            <person name="Sharon I."/>
            <person name="Castelle C.J."/>
            <person name="Probst A.J."/>
            <person name="Thomas B.C."/>
            <person name="Singh A."/>
            <person name="Wilkins M.J."/>
            <person name="Karaoz U."/>
            <person name="Brodie E.L."/>
            <person name="Williams K.H."/>
            <person name="Hubbard S.S."/>
            <person name="Banfield J.F."/>
        </authorList>
    </citation>
    <scope>NUCLEOTIDE SEQUENCE [LARGE SCALE GENOMIC DNA]</scope>
</reference>